<organism evidence="2 3">
    <name type="scientific">Mycolicibacterium aichiense</name>
    <dbReference type="NCBI Taxonomy" id="1799"/>
    <lineage>
        <taxon>Bacteria</taxon>
        <taxon>Bacillati</taxon>
        <taxon>Actinomycetota</taxon>
        <taxon>Actinomycetes</taxon>
        <taxon>Mycobacteriales</taxon>
        <taxon>Mycobacteriaceae</taxon>
        <taxon>Mycolicibacterium</taxon>
    </lineage>
</organism>
<evidence type="ECO:0000313" key="3">
    <source>
        <dbReference type="Proteomes" id="UP000467327"/>
    </source>
</evidence>
<protein>
    <recommendedName>
        <fullName evidence="4">Lipoprotein LpqN</fullName>
    </recommendedName>
</protein>
<reference evidence="2 3" key="1">
    <citation type="journal article" date="2019" name="Emerg. Microbes Infect.">
        <title>Comprehensive subspecies identification of 175 nontuberculous mycobacteria species based on 7547 genomic profiles.</title>
        <authorList>
            <person name="Matsumoto Y."/>
            <person name="Kinjo T."/>
            <person name="Motooka D."/>
            <person name="Nabeya D."/>
            <person name="Jung N."/>
            <person name="Uechi K."/>
            <person name="Horii T."/>
            <person name="Iida T."/>
            <person name="Fujita J."/>
            <person name="Nakamura S."/>
        </authorList>
    </citation>
    <scope>NUCLEOTIDE SEQUENCE [LARGE SCALE GENOMIC DNA]</scope>
    <source>
        <strain evidence="2 3">JCM 6376</strain>
    </source>
</reference>
<evidence type="ECO:0000313" key="2">
    <source>
        <dbReference type="EMBL" id="BBX10373.1"/>
    </source>
</evidence>
<dbReference type="EMBL" id="AP022561">
    <property type="protein sequence ID" value="BBX10373.1"/>
    <property type="molecule type" value="Genomic_DNA"/>
</dbReference>
<keyword evidence="3" id="KW-1185">Reference proteome</keyword>
<accession>A0AAD1HTB4</accession>
<gene>
    <name evidence="2" type="ORF">MAIC_51760</name>
</gene>
<dbReference type="Gene3D" id="3.40.1000.10">
    <property type="entry name" value="Mog1/PsbP, alpha/beta/alpha sandwich"/>
    <property type="match status" value="1"/>
</dbReference>
<name>A0AAD1HTB4_9MYCO</name>
<dbReference type="Proteomes" id="UP000467327">
    <property type="component" value="Chromosome"/>
</dbReference>
<dbReference type="PROSITE" id="PS51257">
    <property type="entry name" value="PROKAR_LIPOPROTEIN"/>
    <property type="match status" value="1"/>
</dbReference>
<evidence type="ECO:0008006" key="4">
    <source>
        <dbReference type="Google" id="ProtNLM"/>
    </source>
</evidence>
<dbReference type="KEGG" id="maic:MAIC_51760"/>
<feature type="chain" id="PRO_5042213725" description="Lipoprotein LpqN" evidence="1">
    <location>
        <begin position="23"/>
        <end position="218"/>
    </location>
</feature>
<feature type="signal peptide" evidence="1">
    <location>
        <begin position="1"/>
        <end position="22"/>
    </location>
</feature>
<evidence type="ECO:0000256" key="1">
    <source>
        <dbReference type="SAM" id="SignalP"/>
    </source>
</evidence>
<sequence length="218" mass="23330">MPALRKPASRALVLGASVVILAASSGCERFVTGRESKAHAPNASVSAPIASGCAYSGYPLLTLRTRLDEPSMAVPRPPGWTPARFGDPGAPIRLAMIDKEHRDTIAQSSPVALAALDDFTGKARTAEEALDYELRLLETEFVSRSPGILCGHPSVTVSYNRRKDRPGLVTLRAVAGEFGNRMYVASVSTMSSQPYNETYLADKKAILDGFAVVFAGKY</sequence>
<keyword evidence="1" id="KW-0732">Signal</keyword>
<proteinExistence type="predicted"/>
<dbReference type="AlphaFoldDB" id="A0AAD1HTB4"/>